<sequence>MLYRIIASTKFSSFYISNRSLYKMSSNIIGLCQMRSTNDKLKNRELVKELFVRSKDKASFLFFPECCDYVGTNADETLSLAEPLNGETVQFYKNLCKEHSMWGSFGGIHEKIDGHKDGKISNTHVLIDSDGEVAGVYRKLHLFDVDTPEFKFRESKVVEGGKEITKPIKTLIGNVGLQICYDIRFPEGALWLKSRGADLITFPSAFALTTGKAHWDILNRCRAIENQCYIVSAAQQGKHNDKRSSYGQAVVVSPWGDIIARCTEELEVQFAEIDLSKIEKVERNMPCGSHRRPDVYSLKFKVQNEFSVPNELPFIFEKYPIDPRTIFYETEHCVAFTNIRCVVPGHVLIATKRLIPRVEDMNEAETHELFDAACKISKVLDEYHDAKSTTITVQDGEFAGQTVKHVHCHVMPRKPGDFENNDEIYVKLNEHDKESTTEKRRELSEMIAEAETYKKLF</sequence>
<dbReference type="Gene3D" id="3.60.110.10">
    <property type="entry name" value="Carbon-nitrogen hydrolase"/>
    <property type="match status" value="1"/>
</dbReference>
<dbReference type="GO" id="GO:0000166">
    <property type="term" value="F:nucleotide binding"/>
    <property type="evidence" value="ECO:0007669"/>
    <property type="project" value="UniProtKB-KW"/>
</dbReference>
<keyword evidence="2" id="KW-0547">Nucleotide-binding</keyword>
<organism evidence="11 12">
    <name type="scientific">Chironomus riparius</name>
    <dbReference type="NCBI Taxonomy" id="315576"/>
    <lineage>
        <taxon>Eukaryota</taxon>
        <taxon>Metazoa</taxon>
        <taxon>Ecdysozoa</taxon>
        <taxon>Arthropoda</taxon>
        <taxon>Hexapoda</taxon>
        <taxon>Insecta</taxon>
        <taxon>Pterygota</taxon>
        <taxon>Neoptera</taxon>
        <taxon>Endopterygota</taxon>
        <taxon>Diptera</taxon>
        <taxon>Nematocera</taxon>
        <taxon>Chironomoidea</taxon>
        <taxon>Chironomidae</taxon>
        <taxon>Chironominae</taxon>
        <taxon>Chironomus</taxon>
    </lineage>
</organism>
<dbReference type="GO" id="GO:0047710">
    <property type="term" value="F:bis(5'-adenosyl)-triphosphatase activity"/>
    <property type="evidence" value="ECO:0007669"/>
    <property type="project" value="UniProtKB-EC"/>
</dbReference>
<gene>
    <name evidence="11" type="ORF">CHIRRI_LOCUS14835</name>
</gene>
<feature type="binding site" evidence="6">
    <location>
        <position position="394"/>
    </location>
    <ligand>
        <name>substrate</name>
    </ligand>
</feature>
<dbReference type="AlphaFoldDB" id="A0A9N9S7F1"/>
<feature type="domain" description="HIT" evidence="10">
    <location>
        <begin position="313"/>
        <end position="420"/>
    </location>
</feature>
<keyword evidence="3" id="KW-0378">Hydrolase</keyword>
<dbReference type="Pfam" id="PF01230">
    <property type="entry name" value="HIT"/>
    <property type="match status" value="1"/>
</dbReference>
<feature type="binding site" evidence="6">
    <location>
        <position position="409"/>
    </location>
    <ligand>
        <name>substrate</name>
    </ligand>
</feature>
<keyword evidence="12" id="KW-1185">Reference proteome</keyword>
<comment type="catalytic activity">
    <reaction evidence="4">
        <text>P(1),P(3)-bis(5'-adenosyl) triphosphate + H2O = AMP + ADP + 2 H(+)</text>
        <dbReference type="Rhea" id="RHEA:13893"/>
        <dbReference type="ChEBI" id="CHEBI:15377"/>
        <dbReference type="ChEBI" id="CHEBI:15378"/>
        <dbReference type="ChEBI" id="CHEBI:58529"/>
        <dbReference type="ChEBI" id="CHEBI:456215"/>
        <dbReference type="ChEBI" id="CHEBI:456216"/>
        <dbReference type="EC" id="3.6.1.29"/>
    </reaction>
</comment>
<dbReference type="InterPro" id="IPR003010">
    <property type="entry name" value="C-N_Hydrolase"/>
</dbReference>
<evidence type="ECO:0000256" key="6">
    <source>
        <dbReference type="PIRSR" id="PIRSR639383-2"/>
    </source>
</evidence>
<evidence type="ECO:0000256" key="3">
    <source>
        <dbReference type="ARBA" id="ARBA00022801"/>
    </source>
</evidence>
<evidence type="ECO:0000256" key="7">
    <source>
        <dbReference type="PIRSR" id="PIRSR639383-3"/>
    </source>
</evidence>
<dbReference type="InterPro" id="IPR001110">
    <property type="entry name" value="UPF0012_CS"/>
</dbReference>
<protein>
    <recommendedName>
        <fullName evidence="1">bis(5'-adenosyl)-triphosphatase</fullName>
        <ecNumber evidence="1">3.6.1.29</ecNumber>
    </recommendedName>
</protein>
<dbReference type="PANTHER" id="PTHR23088:SF27">
    <property type="entry name" value="DEAMINATED GLUTATHIONE AMIDASE"/>
    <property type="match status" value="1"/>
</dbReference>
<dbReference type="Proteomes" id="UP001153620">
    <property type="component" value="Chromosome 4"/>
</dbReference>
<evidence type="ECO:0000256" key="8">
    <source>
        <dbReference type="PROSITE-ProRule" id="PRU00464"/>
    </source>
</evidence>
<dbReference type="Gene3D" id="3.30.428.10">
    <property type="entry name" value="HIT-like"/>
    <property type="match status" value="1"/>
</dbReference>
<name>A0A9N9S7F1_9DIPT</name>
<dbReference type="Pfam" id="PF00795">
    <property type="entry name" value="CN_hydrolase"/>
    <property type="match status" value="1"/>
</dbReference>
<dbReference type="SUPFAM" id="SSF54197">
    <property type="entry name" value="HIT-like"/>
    <property type="match status" value="1"/>
</dbReference>
<evidence type="ECO:0000256" key="2">
    <source>
        <dbReference type="ARBA" id="ARBA00022741"/>
    </source>
</evidence>
<evidence type="ECO:0000256" key="5">
    <source>
        <dbReference type="PIRSR" id="PIRSR639383-1"/>
    </source>
</evidence>
<dbReference type="PROSITE" id="PS51084">
    <property type="entry name" value="HIT_2"/>
    <property type="match status" value="1"/>
</dbReference>
<dbReference type="PROSITE" id="PS50263">
    <property type="entry name" value="CN_HYDROLASE"/>
    <property type="match status" value="1"/>
</dbReference>
<feature type="domain" description="CN hydrolase" evidence="9">
    <location>
        <begin position="27"/>
        <end position="275"/>
    </location>
</feature>
<dbReference type="FunFam" id="3.30.428.10:FF:000011">
    <property type="entry name" value="Fragile histidine triad"/>
    <property type="match status" value="1"/>
</dbReference>
<dbReference type="GO" id="GO:0016811">
    <property type="term" value="F:hydrolase activity, acting on carbon-nitrogen (but not peptide) bonds, in linear amides"/>
    <property type="evidence" value="ECO:0007669"/>
    <property type="project" value="InterPro"/>
</dbReference>
<dbReference type="CDD" id="cd01275">
    <property type="entry name" value="FHIT"/>
    <property type="match status" value="1"/>
</dbReference>
<evidence type="ECO:0000313" key="11">
    <source>
        <dbReference type="EMBL" id="CAG9812031.1"/>
    </source>
</evidence>
<dbReference type="InterPro" id="IPR036265">
    <property type="entry name" value="HIT-like_sf"/>
</dbReference>
<dbReference type="CDD" id="cd07572">
    <property type="entry name" value="nit"/>
    <property type="match status" value="1"/>
</dbReference>
<dbReference type="SUPFAM" id="SSF56317">
    <property type="entry name" value="Carbon-nitrogen hydrolase"/>
    <property type="match status" value="1"/>
</dbReference>
<evidence type="ECO:0000259" key="10">
    <source>
        <dbReference type="PROSITE" id="PS51084"/>
    </source>
</evidence>
<dbReference type="InterPro" id="IPR045254">
    <property type="entry name" value="Nit1/2_C-N_Hydrolase"/>
</dbReference>
<proteinExistence type="predicted"/>
<feature type="short sequence motif" description="Histidine triad motif" evidence="8">
    <location>
        <begin position="405"/>
        <end position="409"/>
    </location>
</feature>
<dbReference type="EMBL" id="OU895880">
    <property type="protein sequence ID" value="CAG9812031.1"/>
    <property type="molecule type" value="Genomic_DNA"/>
</dbReference>
<feature type="active site" description="Tele-AMP-histidine intermediate" evidence="5">
    <location>
        <position position="407"/>
    </location>
</feature>
<reference evidence="11" key="2">
    <citation type="submission" date="2022-10" db="EMBL/GenBank/DDBJ databases">
        <authorList>
            <consortium name="ENA_rothamsted_submissions"/>
            <consortium name="culmorum"/>
            <person name="King R."/>
        </authorList>
    </citation>
    <scope>NUCLEOTIDE SEQUENCE</scope>
</reference>
<dbReference type="InterPro" id="IPR039383">
    <property type="entry name" value="FHIT"/>
</dbReference>
<feature type="binding site" evidence="6">
    <location>
        <begin position="400"/>
        <end position="403"/>
    </location>
    <ligand>
        <name>substrate</name>
    </ligand>
</feature>
<evidence type="ECO:0000313" key="12">
    <source>
        <dbReference type="Proteomes" id="UP001153620"/>
    </source>
</evidence>
<reference evidence="11" key="1">
    <citation type="submission" date="2022-01" db="EMBL/GenBank/DDBJ databases">
        <authorList>
            <person name="King R."/>
        </authorList>
    </citation>
    <scope>NUCLEOTIDE SEQUENCE</scope>
</reference>
<dbReference type="OrthoDB" id="680339at2759"/>
<dbReference type="InterPro" id="IPR011146">
    <property type="entry name" value="HIT-like"/>
</dbReference>
<evidence type="ECO:0000256" key="1">
    <source>
        <dbReference type="ARBA" id="ARBA00012377"/>
    </source>
</evidence>
<dbReference type="PANTHER" id="PTHR23088">
    <property type="entry name" value="NITRILASE-RELATED"/>
    <property type="match status" value="1"/>
</dbReference>
<evidence type="ECO:0000256" key="4">
    <source>
        <dbReference type="ARBA" id="ARBA00047780"/>
    </source>
</evidence>
<dbReference type="InterPro" id="IPR036526">
    <property type="entry name" value="C-N_Hydrolase_sf"/>
</dbReference>
<dbReference type="GO" id="GO:0006139">
    <property type="term" value="P:nucleobase-containing compound metabolic process"/>
    <property type="evidence" value="ECO:0007669"/>
    <property type="project" value="TreeGrafter"/>
</dbReference>
<evidence type="ECO:0000259" key="9">
    <source>
        <dbReference type="PROSITE" id="PS50263"/>
    </source>
</evidence>
<dbReference type="EC" id="3.6.1.29" evidence="1"/>
<feature type="site" description="Important for induction of apoptosis" evidence="7">
    <location>
        <position position="425"/>
    </location>
</feature>
<dbReference type="PROSITE" id="PS01227">
    <property type="entry name" value="UPF0012"/>
    <property type="match status" value="1"/>
</dbReference>
<feature type="binding site" evidence="6">
    <location>
        <position position="338"/>
    </location>
    <ligand>
        <name>substrate</name>
    </ligand>
</feature>
<accession>A0A9N9S7F1</accession>